<evidence type="ECO:0000256" key="1">
    <source>
        <dbReference type="ARBA" id="ARBA00004651"/>
    </source>
</evidence>
<dbReference type="InterPro" id="IPR011527">
    <property type="entry name" value="ABC1_TM_dom"/>
</dbReference>
<keyword evidence="4 5" id="KW-0472">Membrane</keyword>
<keyword evidence="3 5" id="KW-1133">Transmembrane helix</keyword>
<organism evidence="8 9">
    <name type="scientific">Nonomuraea guangzhouensis</name>
    <dbReference type="NCBI Taxonomy" id="1291555"/>
    <lineage>
        <taxon>Bacteria</taxon>
        <taxon>Bacillati</taxon>
        <taxon>Actinomycetota</taxon>
        <taxon>Actinomycetes</taxon>
        <taxon>Streptosporangiales</taxon>
        <taxon>Streptosporangiaceae</taxon>
        <taxon>Nonomuraea</taxon>
    </lineage>
</organism>
<dbReference type="InterPro" id="IPR027417">
    <property type="entry name" value="P-loop_NTPase"/>
</dbReference>
<feature type="transmembrane region" description="Helical" evidence="5">
    <location>
        <begin position="12"/>
        <end position="33"/>
    </location>
</feature>
<dbReference type="InterPro" id="IPR039421">
    <property type="entry name" value="Type_1_exporter"/>
</dbReference>
<comment type="subcellular location">
    <subcellularLocation>
        <location evidence="1">Cell membrane</location>
        <topology evidence="1">Multi-pass membrane protein</topology>
    </subcellularLocation>
</comment>
<dbReference type="Proteomes" id="UP001597097">
    <property type="component" value="Unassembled WGS sequence"/>
</dbReference>
<dbReference type="PROSITE" id="PS50893">
    <property type="entry name" value="ABC_TRANSPORTER_2"/>
    <property type="match status" value="1"/>
</dbReference>
<dbReference type="SUPFAM" id="SSF90123">
    <property type="entry name" value="ABC transporter transmembrane region"/>
    <property type="match status" value="1"/>
</dbReference>
<evidence type="ECO:0000313" key="9">
    <source>
        <dbReference type="Proteomes" id="UP001597097"/>
    </source>
</evidence>
<dbReference type="InterPro" id="IPR017871">
    <property type="entry name" value="ABC_transporter-like_CS"/>
</dbReference>
<dbReference type="GO" id="GO:0005524">
    <property type="term" value="F:ATP binding"/>
    <property type="evidence" value="ECO:0007669"/>
    <property type="project" value="UniProtKB-KW"/>
</dbReference>
<feature type="transmembrane region" description="Helical" evidence="5">
    <location>
        <begin position="125"/>
        <end position="142"/>
    </location>
</feature>
<evidence type="ECO:0000259" key="6">
    <source>
        <dbReference type="PROSITE" id="PS50893"/>
    </source>
</evidence>
<keyword evidence="8" id="KW-0547">Nucleotide-binding</keyword>
<feature type="domain" description="ABC transporter" evidence="6">
    <location>
        <begin position="306"/>
        <end position="559"/>
    </location>
</feature>
<feature type="transmembrane region" description="Helical" evidence="5">
    <location>
        <begin position="228"/>
        <end position="254"/>
    </location>
</feature>
<evidence type="ECO:0000259" key="7">
    <source>
        <dbReference type="PROSITE" id="PS50929"/>
    </source>
</evidence>
<feature type="transmembrane region" description="Helical" evidence="5">
    <location>
        <begin position="266"/>
        <end position="287"/>
    </location>
</feature>
<keyword evidence="8" id="KW-0067">ATP-binding</keyword>
<feature type="domain" description="ABC transmembrane type-1" evidence="7">
    <location>
        <begin position="10"/>
        <end position="281"/>
    </location>
</feature>
<feature type="transmembrane region" description="Helical" evidence="5">
    <location>
        <begin position="45"/>
        <end position="65"/>
    </location>
</feature>
<dbReference type="Gene3D" id="1.20.1560.10">
    <property type="entry name" value="ABC transporter type 1, transmembrane domain"/>
    <property type="match status" value="1"/>
</dbReference>
<dbReference type="PROSITE" id="PS00211">
    <property type="entry name" value="ABC_TRANSPORTER_1"/>
    <property type="match status" value="1"/>
</dbReference>
<feature type="transmembrane region" description="Helical" evidence="5">
    <location>
        <begin position="148"/>
        <end position="168"/>
    </location>
</feature>
<dbReference type="PANTHER" id="PTHR43394:SF1">
    <property type="entry name" value="ATP-BINDING CASSETTE SUB-FAMILY B MEMBER 10, MITOCHONDRIAL"/>
    <property type="match status" value="1"/>
</dbReference>
<dbReference type="Gene3D" id="3.40.50.300">
    <property type="entry name" value="P-loop containing nucleotide triphosphate hydrolases"/>
    <property type="match status" value="1"/>
</dbReference>
<accession>A0ABW4G7B7</accession>
<dbReference type="RefSeq" id="WP_308126788.1">
    <property type="nucleotide sequence ID" value="NZ_JAHKRM010000002.1"/>
</dbReference>
<dbReference type="SUPFAM" id="SSF52540">
    <property type="entry name" value="P-loop containing nucleoside triphosphate hydrolases"/>
    <property type="match status" value="1"/>
</dbReference>
<gene>
    <name evidence="8" type="ORF">ACFSJ0_15285</name>
</gene>
<evidence type="ECO:0000256" key="2">
    <source>
        <dbReference type="ARBA" id="ARBA00022692"/>
    </source>
</evidence>
<evidence type="ECO:0000256" key="5">
    <source>
        <dbReference type="SAM" id="Phobius"/>
    </source>
</evidence>
<evidence type="ECO:0000313" key="8">
    <source>
        <dbReference type="EMBL" id="MFD1538416.1"/>
    </source>
</evidence>
<evidence type="ECO:0000256" key="3">
    <source>
        <dbReference type="ARBA" id="ARBA00022989"/>
    </source>
</evidence>
<dbReference type="Pfam" id="PF00664">
    <property type="entry name" value="ABC_membrane"/>
    <property type="match status" value="1"/>
</dbReference>
<protein>
    <submittedName>
        <fullName evidence="8">ABC transporter ATP-binding protein</fullName>
    </submittedName>
</protein>
<dbReference type="InterPro" id="IPR036640">
    <property type="entry name" value="ABC1_TM_sf"/>
</dbReference>
<dbReference type="PROSITE" id="PS50929">
    <property type="entry name" value="ABC_TM1F"/>
    <property type="match status" value="1"/>
</dbReference>
<dbReference type="InterPro" id="IPR003439">
    <property type="entry name" value="ABC_transporter-like_ATP-bd"/>
</dbReference>
<evidence type="ECO:0000256" key="4">
    <source>
        <dbReference type="ARBA" id="ARBA00023136"/>
    </source>
</evidence>
<name>A0ABW4G7B7_9ACTN</name>
<keyword evidence="9" id="KW-1185">Reference proteome</keyword>
<dbReference type="PANTHER" id="PTHR43394">
    <property type="entry name" value="ATP-DEPENDENT PERMEASE MDL1, MITOCHONDRIAL"/>
    <property type="match status" value="1"/>
</dbReference>
<dbReference type="Pfam" id="PF00005">
    <property type="entry name" value="ABC_tran"/>
    <property type="match status" value="1"/>
</dbReference>
<dbReference type="EMBL" id="JBHUCM010000013">
    <property type="protein sequence ID" value="MFD1538416.1"/>
    <property type="molecule type" value="Genomic_DNA"/>
</dbReference>
<dbReference type="CDD" id="cd07346">
    <property type="entry name" value="ABC_6TM_exporters"/>
    <property type="match status" value="1"/>
</dbReference>
<comment type="caution">
    <text evidence="8">The sequence shown here is derived from an EMBL/GenBank/DDBJ whole genome shotgun (WGS) entry which is preliminary data.</text>
</comment>
<sequence>MTRNRRRLGVGTGLISLHQVCESLVPIFIGVIVDRAIGPGDGGALVLWVAALAVLFGVLTTVYRFGARQLMLAIAVEAHTLRVEVATKIMHPRGIRTDQRAGDLLTVSTTDTDNTSYLLDYVPRVAGAVTATVVSAVALLVIDVRLGLAVLVGTPVVLLALQAGTPLITKRVTEQQERAAEATSLATDLVSGLRPLRGIGAEEAAAQRYREVSGRSLRAIVRAARTQGVYVAASTVCGALLACGIAILAGWFALNGRISAGELITVIGLAQFLMEPIGLLAIVPSWVAEARASAERVAVVLNADPLVPEGVEELAPDGAPGLEVRALKFGTLDGVDLAIRPGEFVGVAAHRAADGEALVKILSGRVAPAEYDGQIVVGGRQLARVRLAQLRRTMLVEPHHTDLFTGTIRDNVTAGAPPKDLTEGLAGVLAASAADQVLSAHPDGLEHLVTERGASLSGGQRQRVALARALMARPPILVLHDPTTAVDAVTEHAIAQGVRALRHPPDETGLFTTVVITSSPAMLAVTDRVIVIDDGRVVAEGPHAELAATDRNYNRAVLR</sequence>
<proteinExistence type="predicted"/>
<keyword evidence="2 5" id="KW-0812">Transmembrane</keyword>
<reference evidence="9" key="1">
    <citation type="journal article" date="2019" name="Int. J. Syst. Evol. Microbiol.">
        <title>The Global Catalogue of Microorganisms (GCM) 10K type strain sequencing project: providing services to taxonomists for standard genome sequencing and annotation.</title>
        <authorList>
            <consortium name="The Broad Institute Genomics Platform"/>
            <consortium name="The Broad Institute Genome Sequencing Center for Infectious Disease"/>
            <person name="Wu L."/>
            <person name="Ma J."/>
        </authorList>
    </citation>
    <scope>NUCLEOTIDE SEQUENCE [LARGE SCALE GENOMIC DNA]</scope>
    <source>
        <strain evidence="9">CGMCC 1.15399</strain>
    </source>
</reference>